<reference evidence="1 2" key="1">
    <citation type="submission" date="2016-11" db="EMBL/GenBank/DDBJ databases">
        <title>The macronuclear genome of Stentor coeruleus: a giant cell with tiny introns.</title>
        <authorList>
            <person name="Slabodnick M."/>
            <person name="Ruby J.G."/>
            <person name="Reiff S.B."/>
            <person name="Swart E.C."/>
            <person name="Gosai S."/>
            <person name="Prabakaran S."/>
            <person name="Witkowska E."/>
            <person name="Larue G.E."/>
            <person name="Fisher S."/>
            <person name="Freeman R.M."/>
            <person name="Gunawardena J."/>
            <person name="Chu W."/>
            <person name="Stover N.A."/>
            <person name="Gregory B.D."/>
            <person name="Nowacki M."/>
            <person name="Derisi J."/>
            <person name="Roy S.W."/>
            <person name="Marshall W.F."/>
            <person name="Sood P."/>
        </authorList>
    </citation>
    <scope>NUCLEOTIDE SEQUENCE [LARGE SCALE GENOMIC DNA]</scope>
    <source>
        <strain evidence="1">WM001</strain>
    </source>
</reference>
<dbReference type="AlphaFoldDB" id="A0A1R2BYH3"/>
<gene>
    <name evidence="1" type="ORF">SteCoe_17646</name>
</gene>
<dbReference type="EMBL" id="MPUH01000365">
    <property type="protein sequence ID" value="OMJ81824.1"/>
    <property type="molecule type" value="Genomic_DNA"/>
</dbReference>
<evidence type="ECO:0000313" key="1">
    <source>
        <dbReference type="EMBL" id="OMJ81824.1"/>
    </source>
</evidence>
<name>A0A1R2BYH3_9CILI</name>
<evidence type="ECO:0008006" key="3">
    <source>
        <dbReference type="Google" id="ProtNLM"/>
    </source>
</evidence>
<proteinExistence type="predicted"/>
<evidence type="ECO:0000313" key="2">
    <source>
        <dbReference type="Proteomes" id="UP000187209"/>
    </source>
</evidence>
<comment type="caution">
    <text evidence="1">The sequence shown here is derived from an EMBL/GenBank/DDBJ whole genome shotgun (WGS) entry which is preliminary data.</text>
</comment>
<dbReference type="Proteomes" id="UP000187209">
    <property type="component" value="Unassembled WGS sequence"/>
</dbReference>
<keyword evidence="2" id="KW-1185">Reference proteome</keyword>
<accession>A0A1R2BYH3</accession>
<sequence length="342" mass="39085">MSGEIQSLLFNRETGQGTNFDVHLRNTWLLSNSPVPEFPITTDIISVDCKENYVICLTNRGEGYLFNCFLPNEILALRRNDEHIIKLSFLGNSILVMLLDRLTMHLKFYLMPLPSTNPEERIQILDQLSIVLKDIIEYDIYNQNLLISIQSIYKIISLPSGNILFQSSNGCPYYNRNHIITINTFQNSSLITSIHLQNNQKHEFIISDTGRIMILDHFEENLFFIHDQKIKVYNLALGQVDEVSETPEKYFVGKENSVAQFHDGIMIMVANTKKVNLKPLLVCADLSDVVVVYVENSGIFILDVDGSIRQVIFPAAKIRALSINRETGTLVVCTRRSLCFYN</sequence>
<organism evidence="1 2">
    <name type="scientific">Stentor coeruleus</name>
    <dbReference type="NCBI Taxonomy" id="5963"/>
    <lineage>
        <taxon>Eukaryota</taxon>
        <taxon>Sar</taxon>
        <taxon>Alveolata</taxon>
        <taxon>Ciliophora</taxon>
        <taxon>Postciliodesmatophora</taxon>
        <taxon>Heterotrichea</taxon>
        <taxon>Heterotrichida</taxon>
        <taxon>Stentoridae</taxon>
        <taxon>Stentor</taxon>
    </lineage>
</organism>
<protein>
    <recommendedName>
        <fullName evidence="3">CNH domain-containing protein</fullName>
    </recommendedName>
</protein>